<dbReference type="EMBL" id="CATOUU010000718">
    <property type="protein sequence ID" value="CAI9943675.1"/>
    <property type="molecule type" value="Genomic_DNA"/>
</dbReference>
<evidence type="ECO:0000256" key="3">
    <source>
        <dbReference type="ARBA" id="ARBA00023163"/>
    </source>
</evidence>
<organism evidence="7">
    <name type="scientific">Hexamita inflata</name>
    <dbReference type="NCBI Taxonomy" id="28002"/>
    <lineage>
        <taxon>Eukaryota</taxon>
        <taxon>Metamonada</taxon>
        <taxon>Diplomonadida</taxon>
        <taxon>Hexamitidae</taxon>
        <taxon>Hexamitinae</taxon>
        <taxon>Hexamita</taxon>
    </lineage>
</organism>
<dbReference type="NCBIfam" id="TIGR01557">
    <property type="entry name" value="myb_SHAQKYF"/>
    <property type="match status" value="1"/>
</dbReference>
<evidence type="ECO:0000256" key="2">
    <source>
        <dbReference type="ARBA" id="ARBA00023125"/>
    </source>
</evidence>
<dbReference type="AlphaFoldDB" id="A0AA86U5M9"/>
<dbReference type="InterPro" id="IPR006447">
    <property type="entry name" value="Myb_dom_plants"/>
</dbReference>
<accession>A0AA86U5M9</accession>
<dbReference type="Gene3D" id="1.10.10.60">
    <property type="entry name" value="Homeodomain-like"/>
    <property type="match status" value="1"/>
</dbReference>
<dbReference type="PROSITE" id="PS51294">
    <property type="entry name" value="HTH_MYB"/>
    <property type="match status" value="1"/>
</dbReference>
<dbReference type="Proteomes" id="UP001642409">
    <property type="component" value="Unassembled WGS sequence"/>
</dbReference>
<dbReference type="PANTHER" id="PTHR12802">
    <property type="entry name" value="SWI/SNF COMPLEX-RELATED"/>
    <property type="match status" value="1"/>
</dbReference>
<gene>
    <name evidence="7" type="ORF">HINF_LOCUS31320</name>
    <name evidence="8" type="ORF">HINF_LOCUS41537</name>
</gene>
<dbReference type="PROSITE" id="PS51293">
    <property type="entry name" value="SANT"/>
    <property type="match status" value="1"/>
</dbReference>
<dbReference type="CDD" id="cd00167">
    <property type="entry name" value="SANT"/>
    <property type="match status" value="1"/>
</dbReference>
<dbReference type="SUPFAM" id="SSF46689">
    <property type="entry name" value="Homeodomain-like"/>
    <property type="match status" value="1"/>
</dbReference>
<feature type="domain" description="HTH myb-type" evidence="6">
    <location>
        <begin position="76"/>
        <end position="131"/>
    </location>
</feature>
<evidence type="ECO:0000313" key="8">
    <source>
        <dbReference type="EMBL" id="CAL6046051.1"/>
    </source>
</evidence>
<dbReference type="InterPro" id="IPR017930">
    <property type="entry name" value="Myb_dom"/>
</dbReference>
<keyword evidence="4" id="KW-0539">Nucleus</keyword>
<dbReference type="InterPro" id="IPR009057">
    <property type="entry name" value="Homeodomain-like_sf"/>
</dbReference>
<evidence type="ECO:0000256" key="4">
    <source>
        <dbReference type="ARBA" id="ARBA00023242"/>
    </source>
</evidence>
<dbReference type="GO" id="GO:0003677">
    <property type="term" value="F:DNA binding"/>
    <property type="evidence" value="ECO:0007669"/>
    <property type="project" value="UniProtKB-KW"/>
</dbReference>
<dbReference type="InterPro" id="IPR017884">
    <property type="entry name" value="SANT_dom"/>
</dbReference>
<name>A0AA86U5M9_9EUKA</name>
<sequence length="197" mass="23083">MTIQLQDSYFMYDPDYLFGLYSEYNSISSLQPKDRKIQTQNNDITNNRQLQSSNNNIKIKNEGTTDNKLVNKYEIDSAVQRIRWTKEEHELFEQALIKHGRSKHKLIQKDIQSKSLDQCVSHSQKFFVQLDNLFARGMKESVSDSIQRLIEKKFPDAYKQSLTLTQVQMATGIYNILKSKQESIVDAYVKYLVSKRI</sequence>
<evidence type="ECO:0000259" key="6">
    <source>
        <dbReference type="PROSITE" id="PS51294"/>
    </source>
</evidence>
<comment type="caution">
    <text evidence="7">The sequence shown here is derived from an EMBL/GenBank/DDBJ whole genome shotgun (WGS) entry which is preliminary data.</text>
</comment>
<dbReference type="Pfam" id="PF00249">
    <property type="entry name" value="Myb_DNA-binding"/>
    <property type="match status" value="1"/>
</dbReference>
<keyword evidence="1" id="KW-0805">Transcription regulation</keyword>
<reference evidence="8 9" key="2">
    <citation type="submission" date="2024-07" db="EMBL/GenBank/DDBJ databases">
        <authorList>
            <person name="Akdeniz Z."/>
        </authorList>
    </citation>
    <scope>NUCLEOTIDE SEQUENCE [LARGE SCALE GENOMIC DNA]</scope>
</reference>
<evidence type="ECO:0000259" key="5">
    <source>
        <dbReference type="PROSITE" id="PS51293"/>
    </source>
</evidence>
<dbReference type="EMBL" id="CAXDID020000167">
    <property type="protein sequence ID" value="CAL6046051.1"/>
    <property type="molecule type" value="Genomic_DNA"/>
</dbReference>
<reference evidence="7" key="1">
    <citation type="submission" date="2023-06" db="EMBL/GenBank/DDBJ databases">
        <authorList>
            <person name="Kurt Z."/>
        </authorList>
    </citation>
    <scope>NUCLEOTIDE SEQUENCE</scope>
</reference>
<dbReference type="InterPro" id="IPR001005">
    <property type="entry name" value="SANT/Myb"/>
</dbReference>
<keyword evidence="3" id="KW-0804">Transcription</keyword>
<keyword evidence="9" id="KW-1185">Reference proteome</keyword>
<evidence type="ECO:0000256" key="1">
    <source>
        <dbReference type="ARBA" id="ARBA00023015"/>
    </source>
</evidence>
<feature type="domain" description="SANT" evidence="5">
    <location>
        <begin position="83"/>
        <end position="131"/>
    </location>
</feature>
<evidence type="ECO:0000313" key="7">
    <source>
        <dbReference type="EMBL" id="CAI9943675.1"/>
    </source>
</evidence>
<dbReference type="SMART" id="SM00717">
    <property type="entry name" value="SANT"/>
    <property type="match status" value="1"/>
</dbReference>
<protein>
    <submittedName>
        <fullName evidence="7">Myb-like DNA-binding domain-containing protein</fullName>
    </submittedName>
    <submittedName>
        <fullName evidence="8">Myb-like_DNA-binding domain-containing protein</fullName>
    </submittedName>
</protein>
<evidence type="ECO:0000313" key="9">
    <source>
        <dbReference type="Proteomes" id="UP001642409"/>
    </source>
</evidence>
<proteinExistence type="predicted"/>
<keyword evidence="2 7" id="KW-0238">DNA-binding</keyword>